<keyword evidence="6" id="KW-1185">Reference proteome</keyword>
<dbReference type="SMART" id="SM00345">
    <property type="entry name" value="HTH_GNTR"/>
    <property type="match status" value="1"/>
</dbReference>
<evidence type="ECO:0000313" key="5">
    <source>
        <dbReference type="EMBL" id="TFY97697.1"/>
    </source>
</evidence>
<dbReference type="SUPFAM" id="SSF46785">
    <property type="entry name" value="Winged helix' DNA-binding domain"/>
    <property type="match status" value="1"/>
</dbReference>
<evidence type="ECO:0000256" key="2">
    <source>
        <dbReference type="ARBA" id="ARBA00023125"/>
    </source>
</evidence>
<dbReference type="InterPro" id="IPR036388">
    <property type="entry name" value="WH-like_DNA-bd_sf"/>
</dbReference>
<dbReference type="Proteomes" id="UP000297839">
    <property type="component" value="Unassembled WGS sequence"/>
</dbReference>
<evidence type="ECO:0000256" key="3">
    <source>
        <dbReference type="ARBA" id="ARBA00023163"/>
    </source>
</evidence>
<organism evidence="5 6">
    <name type="scientific">Ramlibacter humi</name>
    <dbReference type="NCBI Taxonomy" id="2530451"/>
    <lineage>
        <taxon>Bacteria</taxon>
        <taxon>Pseudomonadati</taxon>
        <taxon>Pseudomonadota</taxon>
        <taxon>Betaproteobacteria</taxon>
        <taxon>Burkholderiales</taxon>
        <taxon>Comamonadaceae</taxon>
        <taxon>Ramlibacter</taxon>
    </lineage>
</organism>
<dbReference type="GO" id="GO:0003677">
    <property type="term" value="F:DNA binding"/>
    <property type="evidence" value="ECO:0007669"/>
    <property type="project" value="UniProtKB-KW"/>
</dbReference>
<keyword evidence="2" id="KW-0238">DNA-binding</keyword>
<dbReference type="PANTHER" id="PTHR43537:SF49">
    <property type="entry name" value="TRANSCRIPTIONAL REGULATORY PROTEIN"/>
    <property type="match status" value="1"/>
</dbReference>
<dbReference type="PANTHER" id="PTHR43537">
    <property type="entry name" value="TRANSCRIPTIONAL REGULATOR, GNTR FAMILY"/>
    <property type="match status" value="1"/>
</dbReference>
<dbReference type="Pfam" id="PF07729">
    <property type="entry name" value="FCD"/>
    <property type="match status" value="1"/>
</dbReference>
<dbReference type="InterPro" id="IPR008920">
    <property type="entry name" value="TF_FadR/GntR_C"/>
</dbReference>
<sequence length="299" mass="33917">MLNVDKPIAAKIVELIGTEGLAEGAHLPAQWLADRLRVSRSPVNEALGLLHEQGIVRREPNRGYFLAQPARATAPELAGALAQEDALAGIYFRIAEDRLAGHLPNEFNESQLRRLYGLTAAQAQSLLTRMAHEGWVEKKPGYGWAFSPMLTTAESLLQSYRLRLALEPAALLEPGYRIDPLVLQRCRAAEMHLLKGGIETDTADQLHERGVRFHEAIVEGSGNPFFIDAIRRVNRVRRLLSYRAMKDRKRYKQHCRQHLEVLDLLEQQRNEEASAMLREHLQSTLRNFARLTDILRDKP</sequence>
<dbReference type="Gene3D" id="1.20.120.530">
    <property type="entry name" value="GntR ligand-binding domain-like"/>
    <property type="match status" value="1"/>
</dbReference>
<protein>
    <submittedName>
        <fullName evidence="5">FCD domain-containing protein</fullName>
    </submittedName>
</protein>
<accession>A0A4Z0BHF4</accession>
<reference evidence="5 6" key="1">
    <citation type="submission" date="2019-03" db="EMBL/GenBank/DDBJ databases">
        <title>Ramlibacter sp. 18x22-1, whole genome shotgun sequence.</title>
        <authorList>
            <person name="Zhang X."/>
            <person name="Feng G."/>
            <person name="Zhu H."/>
        </authorList>
    </citation>
    <scope>NUCLEOTIDE SEQUENCE [LARGE SCALE GENOMIC DNA]</scope>
    <source>
        <strain evidence="5 6">18x22-1</strain>
    </source>
</reference>
<dbReference type="PROSITE" id="PS50949">
    <property type="entry name" value="HTH_GNTR"/>
    <property type="match status" value="1"/>
</dbReference>
<feature type="domain" description="HTH gntR-type" evidence="4">
    <location>
        <begin position="2"/>
        <end position="69"/>
    </location>
</feature>
<dbReference type="RefSeq" id="WP_135251250.1">
    <property type="nucleotide sequence ID" value="NZ_SMLK01000007.1"/>
</dbReference>
<evidence type="ECO:0000259" key="4">
    <source>
        <dbReference type="PROSITE" id="PS50949"/>
    </source>
</evidence>
<dbReference type="Gene3D" id="1.10.10.10">
    <property type="entry name" value="Winged helix-like DNA-binding domain superfamily/Winged helix DNA-binding domain"/>
    <property type="match status" value="1"/>
</dbReference>
<gene>
    <name evidence="5" type="ORF">EZ216_18410</name>
</gene>
<proteinExistence type="predicted"/>
<dbReference type="InterPro" id="IPR036390">
    <property type="entry name" value="WH_DNA-bd_sf"/>
</dbReference>
<dbReference type="SUPFAM" id="SSF48008">
    <property type="entry name" value="GntR ligand-binding domain-like"/>
    <property type="match status" value="1"/>
</dbReference>
<comment type="caution">
    <text evidence="5">The sequence shown here is derived from an EMBL/GenBank/DDBJ whole genome shotgun (WGS) entry which is preliminary data.</text>
</comment>
<dbReference type="EMBL" id="SMLK01000007">
    <property type="protein sequence ID" value="TFY97697.1"/>
    <property type="molecule type" value="Genomic_DNA"/>
</dbReference>
<dbReference type="Pfam" id="PF00392">
    <property type="entry name" value="GntR"/>
    <property type="match status" value="1"/>
</dbReference>
<dbReference type="OrthoDB" id="8960174at2"/>
<evidence type="ECO:0000256" key="1">
    <source>
        <dbReference type="ARBA" id="ARBA00023015"/>
    </source>
</evidence>
<evidence type="ECO:0000313" key="6">
    <source>
        <dbReference type="Proteomes" id="UP000297839"/>
    </source>
</evidence>
<keyword evidence="1" id="KW-0805">Transcription regulation</keyword>
<name>A0A4Z0BHF4_9BURK</name>
<dbReference type="InterPro" id="IPR011711">
    <property type="entry name" value="GntR_C"/>
</dbReference>
<dbReference type="SMART" id="SM00895">
    <property type="entry name" value="FCD"/>
    <property type="match status" value="1"/>
</dbReference>
<keyword evidence="3" id="KW-0804">Transcription</keyword>
<dbReference type="InterPro" id="IPR000524">
    <property type="entry name" value="Tscrpt_reg_HTH_GntR"/>
</dbReference>
<dbReference type="AlphaFoldDB" id="A0A4Z0BHF4"/>
<dbReference type="GO" id="GO:0003700">
    <property type="term" value="F:DNA-binding transcription factor activity"/>
    <property type="evidence" value="ECO:0007669"/>
    <property type="project" value="InterPro"/>
</dbReference>